<sequence>MVSGHLEIKKTDQIFSKEVVIEACLKKRAQERTEMSLELGSPEFRIMMGGVNENCRLYSRYSVYALKLAFTTDVH</sequence>
<evidence type="ECO:0000313" key="2">
    <source>
        <dbReference type="Proteomes" id="UP000276133"/>
    </source>
</evidence>
<dbReference type="Proteomes" id="UP000276133">
    <property type="component" value="Unassembled WGS sequence"/>
</dbReference>
<dbReference type="EMBL" id="REGN01000144">
    <property type="protein sequence ID" value="RNA44163.1"/>
    <property type="molecule type" value="Genomic_DNA"/>
</dbReference>
<comment type="caution">
    <text evidence="1">The sequence shown here is derived from an EMBL/GenBank/DDBJ whole genome shotgun (WGS) entry which is preliminary data.</text>
</comment>
<reference evidence="1 2" key="1">
    <citation type="journal article" date="2018" name="Sci. Rep.">
        <title>Genomic signatures of local adaptation to the degree of environmental predictability in rotifers.</title>
        <authorList>
            <person name="Franch-Gras L."/>
            <person name="Hahn C."/>
            <person name="Garcia-Roger E.M."/>
            <person name="Carmona M.J."/>
            <person name="Serra M."/>
            <person name="Gomez A."/>
        </authorList>
    </citation>
    <scope>NUCLEOTIDE SEQUENCE [LARGE SCALE GENOMIC DNA]</scope>
    <source>
        <strain evidence="1">HYR1</strain>
    </source>
</reference>
<accession>A0A3M7T7X2</accession>
<dbReference type="AlphaFoldDB" id="A0A3M7T7X2"/>
<gene>
    <name evidence="1" type="ORF">BpHYR1_033220</name>
</gene>
<keyword evidence="2" id="KW-1185">Reference proteome</keyword>
<name>A0A3M7T7X2_BRAPC</name>
<protein>
    <submittedName>
        <fullName evidence="1">Uncharacterized protein</fullName>
    </submittedName>
</protein>
<organism evidence="1 2">
    <name type="scientific">Brachionus plicatilis</name>
    <name type="common">Marine rotifer</name>
    <name type="synonym">Brachionus muelleri</name>
    <dbReference type="NCBI Taxonomy" id="10195"/>
    <lineage>
        <taxon>Eukaryota</taxon>
        <taxon>Metazoa</taxon>
        <taxon>Spiralia</taxon>
        <taxon>Gnathifera</taxon>
        <taxon>Rotifera</taxon>
        <taxon>Eurotatoria</taxon>
        <taxon>Monogononta</taxon>
        <taxon>Pseudotrocha</taxon>
        <taxon>Ploima</taxon>
        <taxon>Brachionidae</taxon>
        <taxon>Brachionus</taxon>
    </lineage>
</organism>
<proteinExistence type="predicted"/>
<evidence type="ECO:0000313" key="1">
    <source>
        <dbReference type="EMBL" id="RNA44163.1"/>
    </source>
</evidence>